<dbReference type="EMBL" id="JAUQTB010000001">
    <property type="protein sequence ID" value="MDO7904974.1"/>
    <property type="molecule type" value="Genomic_DNA"/>
</dbReference>
<evidence type="ECO:0000259" key="1">
    <source>
        <dbReference type="Pfam" id="PF00149"/>
    </source>
</evidence>
<accession>A0ABT9C8H3</accession>
<dbReference type="InterPro" id="IPR029052">
    <property type="entry name" value="Metallo-depent_PP-like"/>
</dbReference>
<evidence type="ECO:0000313" key="2">
    <source>
        <dbReference type="EMBL" id="MDO7904974.1"/>
    </source>
</evidence>
<dbReference type="PANTHER" id="PTHR43143">
    <property type="entry name" value="METALLOPHOSPHOESTERASE, CALCINEURIN SUPERFAMILY"/>
    <property type="match status" value="1"/>
</dbReference>
<name>A0ABT9C8H3_9BACL</name>
<protein>
    <submittedName>
        <fullName evidence="2">Metallophosphoesterase</fullName>
    </submittedName>
</protein>
<dbReference type="SUPFAM" id="SSF56300">
    <property type="entry name" value="Metallo-dependent phosphatases"/>
    <property type="match status" value="1"/>
</dbReference>
<dbReference type="Pfam" id="PF00149">
    <property type="entry name" value="Metallophos"/>
    <property type="match status" value="1"/>
</dbReference>
<dbReference type="CDD" id="cd00838">
    <property type="entry name" value="MPP_superfamily"/>
    <property type="match status" value="1"/>
</dbReference>
<dbReference type="InterPro" id="IPR004843">
    <property type="entry name" value="Calcineurin-like_PHP"/>
</dbReference>
<dbReference type="Gene3D" id="3.60.21.10">
    <property type="match status" value="1"/>
</dbReference>
<keyword evidence="3" id="KW-1185">Reference proteome</keyword>
<reference evidence="2 3" key="1">
    <citation type="submission" date="2023-07" db="EMBL/GenBank/DDBJ databases">
        <title>Paenibacillus sp. JX-17 nov. isolated from soil.</title>
        <authorList>
            <person name="Wan Y."/>
            <person name="Liu B."/>
        </authorList>
    </citation>
    <scope>NUCLEOTIDE SEQUENCE [LARGE SCALE GENOMIC DNA]</scope>
    <source>
        <strain evidence="2 3">JX-17</strain>
    </source>
</reference>
<comment type="caution">
    <text evidence="2">The sequence shown here is derived from an EMBL/GenBank/DDBJ whole genome shotgun (WGS) entry which is preliminary data.</text>
</comment>
<organism evidence="2 3">
    <name type="scientific">Paenibacillus lacisoli</name>
    <dbReference type="NCBI Taxonomy" id="3064525"/>
    <lineage>
        <taxon>Bacteria</taxon>
        <taxon>Bacillati</taxon>
        <taxon>Bacillota</taxon>
        <taxon>Bacilli</taxon>
        <taxon>Bacillales</taxon>
        <taxon>Paenibacillaceae</taxon>
        <taxon>Paenibacillus</taxon>
    </lineage>
</organism>
<feature type="domain" description="Calcineurin-like phosphoesterase" evidence="1">
    <location>
        <begin position="68"/>
        <end position="231"/>
    </location>
</feature>
<evidence type="ECO:0000313" key="3">
    <source>
        <dbReference type="Proteomes" id="UP001240171"/>
    </source>
</evidence>
<dbReference type="InterPro" id="IPR051918">
    <property type="entry name" value="STPP_CPPED1"/>
</dbReference>
<dbReference type="PANTHER" id="PTHR43143:SF1">
    <property type="entry name" value="SERINE_THREONINE-PROTEIN PHOSPHATASE CPPED1"/>
    <property type="match status" value="1"/>
</dbReference>
<sequence>MRSGKKKLTMKQSKLVKVKAVRAKSSTLYDQSKVWLRKSLASPKFDPNHFKIIYMGDSWAAEGNMTGIAVLNEALNVSRSKKPLLLLHGGDIVFTGTKEQLNFFKKKVNKKVPDTPVFVAVGNHESTRTNGNSSLNNYKNIIGPSAIHFALRIPFIKIIGLNSVGPTGSGPYGLPPSELAYLKEQLKTKAKNIIITTHVPPSDWKFGQDEFLKLTKQSNVSLFLFSHIHAYKRFQINGKPAIISGGAGAALDKNQINHIVELSVNSGVITTKKIPISWQL</sequence>
<dbReference type="RefSeq" id="WP_305022166.1">
    <property type="nucleotide sequence ID" value="NZ_JAUQTB010000001.1"/>
</dbReference>
<dbReference type="Proteomes" id="UP001240171">
    <property type="component" value="Unassembled WGS sequence"/>
</dbReference>
<gene>
    <name evidence="2" type="ORF">Q5741_00935</name>
</gene>
<proteinExistence type="predicted"/>